<protein>
    <submittedName>
        <fullName evidence="1">Uncharacterized protein</fullName>
    </submittedName>
</protein>
<dbReference type="AlphaFoldDB" id="A0A433KM74"/>
<dbReference type="Proteomes" id="UP000287023">
    <property type="component" value="Unassembled WGS sequence"/>
</dbReference>
<gene>
    <name evidence="1" type="ORF">ELY38_13025</name>
</gene>
<comment type="caution">
    <text evidence="1">The sequence shown here is derived from an EMBL/GenBank/DDBJ whole genome shotgun (WGS) entry which is preliminary data.</text>
</comment>
<organism evidence="1 2">
    <name type="scientific">Vreelandella nanhaiensis</name>
    <dbReference type="NCBI Taxonomy" id="1258546"/>
    <lineage>
        <taxon>Bacteria</taxon>
        <taxon>Pseudomonadati</taxon>
        <taxon>Pseudomonadota</taxon>
        <taxon>Gammaproteobacteria</taxon>
        <taxon>Oceanospirillales</taxon>
        <taxon>Halomonadaceae</taxon>
        <taxon>Vreelandella</taxon>
    </lineage>
</organism>
<keyword evidence="2" id="KW-1185">Reference proteome</keyword>
<dbReference type="RefSeq" id="WP_127062712.1">
    <property type="nucleotide sequence ID" value="NZ_RZHF01000016.1"/>
</dbReference>
<sequence length="189" mass="20547">MKVVQIKEAGQRDACLARLCAEVYGQKAGLTPLVVFTGTRSVLFKQEVARLLAGVDKAGKPQALALLVLDETGEGMTLTHACELEPNGAKQRLISELTLKAPLRVEVDSAEQEAFYQACGIKRWFNGADQKRIGLSVRHPAGSQEELAATVALDEALILRRFKHDAKAFESAKQDFLNGLNQFPASLNA</sequence>
<accession>A0A433KM74</accession>
<dbReference type="OrthoDB" id="6181807at2"/>
<proteinExistence type="predicted"/>
<evidence type="ECO:0000313" key="1">
    <source>
        <dbReference type="EMBL" id="RUR30600.1"/>
    </source>
</evidence>
<dbReference type="EMBL" id="RZHF01000016">
    <property type="protein sequence ID" value="RUR30600.1"/>
    <property type="molecule type" value="Genomic_DNA"/>
</dbReference>
<evidence type="ECO:0000313" key="2">
    <source>
        <dbReference type="Proteomes" id="UP000287023"/>
    </source>
</evidence>
<name>A0A433KM74_9GAMM</name>
<reference evidence="1 2" key="1">
    <citation type="submission" date="2018-12" db="EMBL/GenBank/DDBJ databases">
        <title>three novel Halomonas strain isolated from plants.</title>
        <authorList>
            <person name="Sun C."/>
        </authorList>
    </citation>
    <scope>NUCLEOTIDE SEQUENCE [LARGE SCALE GENOMIC DNA]</scope>
    <source>
        <strain evidence="1 2">JCM 18142</strain>
    </source>
</reference>